<feature type="chain" id="PRO_5031149800" evidence="1">
    <location>
        <begin position="23"/>
        <end position="99"/>
    </location>
</feature>
<evidence type="ECO:0000256" key="1">
    <source>
        <dbReference type="SAM" id="SignalP"/>
    </source>
</evidence>
<feature type="non-terminal residue" evidence="2">
    <location>
        <position position="99"/>
    </location>
</feature>
<accession>A0A7Y0SL35</accession>
<dbReference type="Proteomes" id="UP000518904">
    <property type="component" value="Unassembled WGS sequence"/>
</dbReference>
<keyword evidence="2" id="KW-0413">Isomerase</keyword>
<feature type="signal peptide" evidence="1">
    <location>
        <begin position="1"/>
        <end position="22"/>
    </location>
</feature>
<name>A0A7Y0SL35_VIBPH</name>
<dbReference type="PROSITE" id="PS51257">
    <property type="entry name" value="PROKAR_LIPOPROTEIN"/>
    <property type="match status" value="1"/>
</dbReference>
<organism evidence="2 3">
    <name type="scientific">Vibrio parahaemolyticus</name>
    <dbReference type="NCBI Taxonomy" id="670"/>
    <lineage>
        <taxon>Bacteria</taxon>
        <taxon>Pseudomonadati</taxon>
        <taxon>Pseudomonadota</taxon>
        <taxon>Gammaproteobacteria</taxon>
        <taxon>Vibrionales</taxon>
        <taxon>Vibrionaceae</taxon>
        <taxon>Vibrio</taxon>
    </lineage>
</organism>
<reference evidence="2 3" key="1">
    <citation type="submission" date="2020-04" db="EMBL/GenBank/DDBJ databases">
        <title>Whole-genome sequencing of Vibrio spp. from China reveals different genetic environments of blaCTX-M-14 among diverse lineages.</title>
        <authorList>
            <person name="Zheng Z."/>
            <person name="Ye L."/>
            <person name="Chen S."/>
        </authorList>
    </citation>
    <scope>NUCLEOTIDE SEQUENCE [LARGE SCALE GENOMIC DNA]</scope>
    <source>
        <strain evidence="2 3">Vb0551</strain>
    </source>
</reference>
<comment type="caution">
    <text evidence="2">The sequence shown here is derived from an EMBL/GenBank/DDBJ whole genome shotgun (WGS) entry which is preliminary data.</text>
</comment>
<dbReference type="AlphaFoldDB" id="A0A7Y0SL35"/>
<protein>
    <submittedName>
        <fullName evidence="2">9-hexadecenoic acid cis-trans isomerase</fullName>
    </submittedName>
</protein>
<sequence>MNLRLIFTLCIATLFAGCATYAGLNYDQLFGPQLVRERTVDVETPQANFFQSEVKPIMDNRCVVCHACYDAPCQLKLTSVEGIDRGASKALVYEGTRLT</sequence>
<proteinExistence type="predicted"/>
<keyword evidence="1" id="KW-0732">Signal</keyword>
<evidence type="ECO:0000313" key="2">
    <source>
        <dbReference type="EMBL" id="NMU85468.1"/>
    </source>
</evidence>
<gene>
    <name evidence="2" type="ORF">HKB16_21705</name>
</gene>
<dbReference type="EMBL" id="JABCLB010002251">
    <property type="protein sequence ID" value="NMU85468.1"/>
    <property type="molecule type" value="Genomic_DNA"/>
</dbReference>
<dbReference type="GO" id="GO:0016853">
    <property type="term" value="F:isomerase activity"/>
    <property type="evidence" value="ECO:0007669"/>
    <property type="project" value="UniProtKB-KW"/>
</dbReference>
<evidence type="ECO:0000313" key="3">
    <source>
        <dbReference type="Proteomes" id="UP000518904"/>
    </source>
</evidence>